<name>A0A0E9W2J8_ANGAN</name>
<organism evidence="1">
    <name type="scientific">Anguilla anguilla</name>
    <name type="common">European freshwater eel</name>
    <name type="synonym">Muraena anguilla</name>
    <dbReference type="NCBI Taxonomy" id="7936"/>
    <lineage>
        <taxon>Eukaryota</taxon>
        <taxon>Metazoa</taxon>
        <taxon>Chordata</taxon>
        <taxon>Craniata</taxon>
        <taxon>Vertebrata</taxon>
        <taxon>Euteleostomi</taxon>
        <taxon>Actinopterygii</taxon>
        <taxon>Neopterygii</taxon>
        <taxon>Teleostei</taxon>
        <taxon>Anguilliformes</taxon>
        <taxon>Anguillidae</taxon>
        <taxon>Anguilla</taxon>
    </lineage>
</organism>
<reference evidence="1" key="1">
    <citation type="submission" date="2014-11" db="EMBL/GenBank/DDBJ databases">
        <authorList>
            <person name="Amaro Gonzalez C."/>
        </authorList>
    </citation>
    <scope>NUCLEOTIDE SEQUENCE</scope>
</reference>
<accession>A0A0E9W2J8</accession>
<proteinExistence type="predicted"/>
<dbReference type="AlphaFoldDB" id="A0A0E9W2J8"/>
<sequence>MFCKSQVNFNIKHAGIEDTFYTCIIY</sequence>
<reference evidence="1" key="2">
    <citation type="journal article" date="2015" name="Fish Shellfish Immunol.">
        <title>Early steps in the European eel (Anguilla anguilla)-Vibrio vulnificus interaction in the gills: Role of the RtxA13 toxin.</title>
        <authorList>
            <person name="Callol A."/>
            <person name="Pajuelo D."/>
            <person name="Ebbesson L."/>
            <person name="Teles M."/>
            <person name="MacKenzie S."/>
            <person name="Amaro C."/>
        </authorList>
    </citation>
    <scope>NUCLEOTIDE SEQUENCE</scope>
</reference>
<dbReference type="EMBL" id="GBXM01024812">
    <property type="protein sequence ID" value="JAH83765.1"/>
    <property type="molecule type" value="Transcribed_RNA"/>
</dbReference>
<evidence type="ECO:0000313" key="1">
    <source>
        <dbReference type="EMBL" id="JAH83765.1"/>
    </source>
</evidence>
<protein>
    <submittedName>
        <fullName evidence="1">Uncharacterized protein</fullName>
    </submittedName>
</protein>